<dbReference type="AlphaFoldDB" id="A0AA43TZ01"/>
<feature type="compositionally biased region" description="Basic and acidic residues" evidence="1">
    <location>
        <begin position="348"/>
        <end position="367"/>
    </location>
</feature>
<feature type="compositionally biased region" description="Basic and acidic residues" evidence="1">
    <location>
        <begin position="378"/>
        <end position="394"/>
    </location>
</feature>
<feature type="region of interest" description="Disordered" evidence="1">
    <location>
        <begin position="20"/>
        <end position="552"/>
    </location>
</feature>
<sequence>MEQEFTAKVERSEIKENVEHMDIKENVEHMDTTENVEHSEVTENVEHSDTTENVEHSEITENVEHPEIKENVHDDEDYTTSSLDSDASKYSRDLQRVKSATGTDSKAFSKARMGEKAGLTVENLDRQNDSKESLTSTKSAGTISQRDSDPGVNVPQAWGSKAKAGDDWLSRINDRKEKRATSTVSDRRAFIEGIKSSTKDRREAKNFKDSHASKIPLPSSELKSSGRTRSSSSVPTFATQTKPPMDQRPDLNLDDEFTGRSLQVSDSPPIRIQDFAHTSTSGLEIAKLTEQAVTTNRLGQLRERESQDQLSKTVPSRASPELKRATPELKRASPELKRASPELQRASPELKRASPEMKRASPELKRESRSKRQSSASNKDEDTVKAKQESDQKESQIATAEADTTNSGNLKGVEEQTKPKIPTSTAVPPHMLKAQTLLQRLADASHDATSTGKAEDANPFASSSSTPAKPTEQIPATSKDMETPIVTGAWKDQTAADITDTAEPQTVQKTPVVTGGWIDTPLPATEAEKSQTHTQDIGKESDLEDSGPPLPTSALQNILHKVKNDAGPAEADDPTLHLGESTIASLEDLVTDPSPPAANMPSTPPPTSTPAETAAEEPIAKPQEAAAILERLDTVAPSIRDSKTQLGQLQRSLSTPAPTTTTASTLGASAGAGQCNGAGPVHDFLLPCPTCPATPEWLAPHIAVTPLTLPIPMLWRWRRDNGRFELTTLGMGLLMLLVLLVSEMWARARYAHPLYATEMVGFGVDVTTPDPPFALAQLAWDKTGWGWMPWFVRPSWRAMKAVGRWWSGTGGGGVGRGVRGGEEETGASMARV</sequence>
<feature type="region of interest" description="Disordered" evidence="1">
    <location>
        <begin position="813"/>
        <end position="832"/>
    </location>
</feature>
<evidence type="ECO:0000313" key="2">
    <source>
        <dbReference type="EMBL" id="MDI1492944.1"/>
    </source>
</evidence>
<feature type="compositionally biased region" description="Polar residues" evidence="1">
    <location>
        <begin position="502"/>
        <end position="511"/>
    </location>
</feature>
<comment type="caution">
    <text evidence="2">The sequence shown here is derived from an EMBL/GenBank/DDBJ whole genome shotgun (WGS) entry which is preliminary data.</text>
</comment>
<feature type="compositionally biased region" description="Basic and acidic residues" evidence="1">
    <location>
        <begin position="320"/>
        <end position="340"/>
    </location>
</feature>
<evidence type="ECO:0000256" key="1">
    <source>
        <dbReference type="SAM" id="MobiDB-lite"/>
    </source>
</evidence>
<accession>A0AA43TZ01</accession>
<feature type="compositionally biased region" description="Basic and acidic residues" evidence="1">
    <location>
        <begin position="86"/>
        <end position="96"/>
    </location>
</feature>
<protein>
    <submittedName>
        <fullName evidence="2">Uncharacterized protein</fullName>
    </submittedName>
</protein>
<feature type="region of interest" description="Disordered" evidence="1">
    <location>
        <begin position="645"/>
        <end position="665"/>
    </location>
</feature>
<feature type="compositionally biased region" description="Pro residues" evidence="1">
    <location>
        <begin position="593"/>
        <end position="608"/>
    </location>
</feature>
<dbReference type="Proteomes" id="UP001161017">
    <property type="component" value="Unassembled WGS sequence"/>
</dbReference>
<feature type="compositionally biased region" description="Polar residues" evidence="1">
    <location>
        <begin position="133"/>
        <end position="145"/>
    </location>
</feature>
<name>A0AA43TZ01_9LECA</name>
<reference evidence="2" key="1">
    <citation type="journal article" date="2023" name="Genome Biol. Evol.">
        <title>First Whole Genome Sequence and Flow Cytometry Genome Size Data for the Lichen-Forming Fungus Ramalina farinacea (Ascomycota).</title>
        <authorList>
            <person name="Llewellyn T."/>
            <person name="Mian S."/>
            <person name="Hill R."/>
            <person name="Leitch I.J."/>
            <person name="Gaya E."/>
        </authorList>
    </citation>
    <scope>NUCLEOTIDE SEQUENCE</scope>
    <source>
        <strain evidence="2">LIQ254RAFAR</strain>
    </source>
</reference>
<proteinExistence type="predicted"/>
<keyword evidence="3" id="KW-1185">Reference proteome</keyword>
<feature type="compositionally biased region" description="Low complexity" evidence="1">
    <location>
        <begin position="652"/>
        <end position="665"/>
    </location>
</feature>
<feature type="compositionally biased region" description="Polar residues" evidence="1">
    <location>
        <begin position="395"/>
        <end position="409"/>
    </location>
</feature>
<dbReference type="EMBL" id="JAPUFD010000022">
    <property type="protein sequence ID" value="MDI1492944.1"/>
    <property type="molecule type" value="Genomic_DNA"/>
</dbReference>
<feature type="compositionally biased region" description="Basic and acidic residues" evidence="1">
    <location>
        <begin position="526"/>
        <end position="541"/>
    </location>
</feature>
<evidence type="ECO:0000313" key="3">
    <source>
        <dbReference type="Proteomes" id="UP001161017"/>
    </source>
</evidence>
<feature type="region of interest" description="Disordered" evidence="1">
    <location>
        <begin position="589"/>
        <end position="618"/>
    </location>
</feature>
<feature type="compositionally biased region" description="Low complexity" evidence="1">
    <location>
        <begin position="219"/>
        <end position="233"/>
    </location>
</feature>
<feature type="compositionally biased region" description="Basic and acidic residues" evidence="1">
    <location>
        <begin position="197"/>
        <end position="212"/>
    </location>
</feature>
<feature type="compositionally biased region" description="Basic and acidic residues" evidence="1">
    <location>
        <begin position="123"/>
        <end position="132"/>
    </location>
</feature>
<feature type="compositionally biased region" description="Low complexity" evidence="1">
    <location>
        <begin position="609"/>
        <end position="618"/>
    </location>
</feature>
<feature type="compositionally biased region" description="Basic and acidic residues" evidence="1">
    <location>
        <begin position="20"/>
        <end position="72"/>
    </location>
</feature>
<gene>
    <name evidence="2" type="ORF">OHK93_004728</name>
</gene>
<organism evidence="2 3">
    <name type="scientific">Ramalina farinacea</name>
    <dbReference type="NCBI Taxonomy" id="258253"/>
    <lineage>
        <taxon>Eukaryota</taxon>
        <taxon>Fungi</taxon>
        <taxon>Dikarya</taxon>
        <taxon>Ascomycota</taxon>
        <taxon>Pezizomycotina</taxon>
        <taxon>Lecanoromycetes</taxon>
        <taxon>OSLEUM clade</taxon>
        <taxon>Lecanoromycetidae</taxon>
        <taxon>Lecanorales</taxon>
        <taxon>Lecanorineae</taxon>
        <taxon>Ramalinaceae</taxon>
        <taxon>Ramalina</taxon>
    </lineage>
</organism>
<feature type="compositionally biased region" description="Basic and acidic residues" evidence="1">
    <location>
        <begin position="163"/>
        <end position="190"/>
    </location>
</feature>